<dbReference type="OrthoDB" id="3203574at2759"/>
<evidence type="ECO:0000313" key="2">
    <source>
        <dbReference type="Proteomes" id="UP000284842"/>
    </source>
</evidence>
<keyword evidence="2" id="KW-1185">Reference proteome</keyword>
<evidence type="ECO:0008006" key="3">
    <source>
        <dbReference type="Google" id="ProtNLM"/>
    </source>
</evidence>
<accession>A0A409YFI8</accession>
<dbReference type="InParanoid" id="A0A409YFI8"/>
<dbReference type="Proteomes" id="UP000284842">
    <property type="component" value="Unassembled WGS sequence"/>
</dbReference>
<proteinExistence type="predicted"/>
<dbReference type="CDD" id="cd09917">
    <property type="entry name" value="F-box_SF"/>
    <property type="match status" value="1"/>
</dbReference>
<reference evidence="1 2" key="1">
    <citation type="journal article" date="2018" name="Evol. Lett.">
        <title>Horizontal gene cluster transfer increased hallucinogenic mushroom diversity.</title>
        <authorList>
            <person name="Reynolds H.T."/>
            <person name="Vijayakumar V."/>
            <person name="Gluck-Thaler E."/>
            <person name="Korotkin H.B."/>
            <person name="Matheny P.B."/>
            <person name="Slot J.C."/>
        </authorList>
    </citation>
    <scope>NUCLEOTIDE SEQUENCE [LARGE SCALE GENOMIC DNA]</scope>
    <source>
        <strain evidence="1 2">2629</strain>
    </source>
</reference>
<name>A0A409YFI8_9AGAR</name>
<gene>
    <name evidence="1" type="ORF">CVT24_001817</name>
</gene>
<dbReference type="EMBL" id="NHTK01001219">
    <property type="protein sequence ID" value="PPR01754.1"/>
    <property type="molecule type" value="Genomic_DNA"/>
</dbReference>
<sequence length="567" mass="62652">MPATQKRTIPVEIIAEIFSHVDDEDTATLSACAQTSSWFRPRVQQRIFSSVHLDYFVISVEDEESVQRSTLLDIDDNDLAPRFLSLIRNNPRLATYVRDFAFYVHTPGPEISLSRDATLETSSIFQILPLLSNLQAFSFSKRQNDDPCIKSFNCYPESLQALVNDVILRSPGLTYIDIRAVKDFHWNILGYLPHLTSLTFASLCDVGDTDGFAPTSYTIAPTHVVIDDNYQDYETPKSTLFKLLQEGGASEVPPLNLSKLKSLYIHRVWMDEQDVAKLLSFVNPDELLYLRFEGSASTMRVTGSDDENLNESNTNLDLRALHKLEDLILVGVVETDPDDSALGGFVTKTHCQWLGSIINTLHEVDNSAEPQLNIEIQLLIPELLQPPAYLAPSYSNQSNQSVQSSYSSVPNLNMNMNMNMTGQGPASATSTIATGNLTTLGGDANSPELFKDNVRALREEVIKLQALAQDVLSGIQYAFEPNHTPLLTEGNTQKLKEDLARLIERLRQTGVGALPVVSPGSAGIGGSTTAPSESELMVYATMRLKMLYEKLDKSQESAGVVAKLLSP</sequence>
<protein>
    <recommendedName>
        <fullName evidence="3">F-box domain-containing protein</fullName>
    </recommendedName>
</protein>
<comment type="caution">
    <text evidence="1">The sequence shown here is derived from an EMBL/GenBank/DDBJ whole genome shotgun (WGS) entry which is preliminary data.</text>
</comment>
<organism evidence="1 2">
    <name type="scientific">Panaeolus cyanescens</name>
    <dbReference type="NCBI Taxonomy" id="181874"/>
    <lineage>
        <taxon>Eukaryota</taxon>
        <taxon>Fungi</taxon>
        <taxon>Dikarya</taxon>
        <taxon>Basidiomycota</taxon>
        <taxon>Agaricomycotina</taxon>
        <taxon>Agaricomycetes</taxon>
        <taxon>Agaricomycetidae</taxon>
        <taxon>Agaricales</taxon>
        <taxon>Agaricineae</taxon>
        <taxon>Galeropsidaceae</taxon>
        <taxon>Panaeolus</taxon>
    </lineage>
</organism>
<evidence type="ECO:0000313" key="1">
    <source>
        <dbReference type="EMBL" id="PPR01754.1"/>
    </source>
</evidence>
<dbReference type="AlphaFoldDB" id="A0A409YFI8"/>